<dbReference type="Proteomes" id="UP000596902">
    <property type="component" value="Unassembled WGS sequence"/>
</dbReference>
<protein>
    <recommendedName>
        <fullName evidence="1">F-box domain-containing protein</fullName>
    </recommendedName>
</protein>
<evidence type="ECO:0000313" key="3">
    <source>
        <dbReference type="Proteomes" id="UP000596902"/>
    </source>
</evidence>
<name>A0A8H7AY95_9PLEO</name>
<feature type="domain" description="F-box" evidence="1">
    <location>
        <begin position="5"/>
        <end position="51"/>
    </location>
</feature>
<accession>A0A8H7AY95</accession>
<dbReference type="SUPFAM" id="SSF81383">
    <property type="entry name" value="F-box domain"/>
    <property type="match status" value="1"/>
</dbReference>
<proteinExistence type="predicted"/>
<dbReference type="PROSITE" id="PS50181">
    <property type="entry name" value="FBOX"/>
    <property type="match status" value="1"/>
</dbReference>
<comment type="caution">
    <text evidence="2">The sequence shown here is derived from an EMBL/GenBank/DDBJ whole genome shotgun (WGS) entry which is preliminary data.</text>
</comment>
<keyword evidence="3" id="KW-1185">Reference proteome</keyword>
<dbReference type="GeneID" id="62207091"/>
<gene>
    <name evidence="2" type="ORF">GT037_008866</name>
</gene>
<reference evidence="2" key="2">
    <citation type="submission" date="2020-08" db="EMBL/GenBank/DDBJ databases">
        <title>Draft Genome Sequence of Cumin Blight Pathogen Alternaria burnsii.</title>
        <authorList>
            <person name="Feng Z."/>
        </authorList>
    </citation>
    <scope>NUCLEOTIDE SEQUENCE</scope>
    <source>
        <strain evidence="2">CBS107.38</strain>
    </source>
</reference>
<dbReference type="RefSeq" id="XP_038783258.1">
    <property type="nucleotide sequence ID" value="XM_038933913.1"/>
</dbReference>
<sequence length="495" mass="57615">MTHGDATLPGLPAELVQDIAIHLPCSSILSLSLTSKRLFAKCYNRHVFKRKAANAIYYEKYHDMASLDLDAVEVENWELQTCDSEASEEGSEDEEWWTEFQEDISPEDDWDYADYVTEEQYRLEKAHEQRIATWPDRTVFDSLSAGDSARVAFAVEKAQQWFNVPMDQQPKNRSCDWRKGVFAFWLPHLFTIRHPSVFALKPEHLHFLLCEPTENENPECIKNSCLIEYLNSAYCMVMLMLSRVEKMALVPEELRYALATEPFLGSGCFRLDFPDVLMDMTWVMTPNKVRLDFEDRYTTILYMVFKIFTARSPRDVPLPLVDRLPLSTLIKNPIPFRTPGVEMHDIRMTPQETINFLDGIWVGWYATQVNESITAKLSRTQSILITAREAIPSDPPDCIAIIKGQHNSDSFATSQFHGIVNKQGDVSISYEYATERSLWPHHDMRRVGREDRCYGYITPFGIVGWLDPADRVEHCFREMSDIFWMYRKEWSYREE</sequence>
<organism evidence="2 3">
    <name type="scientific">Alternaria burnsii</name>
    <dbReference type="NCBI Taxonomy" id="1187904"/>
    <lineage>
        <taxon>Eukaryota</taxon>
        <taxon>Fungi</taxon>
        <taxon>Dikarya</taxon>
        <taxon>Ascomycota</taxon>
        <taxon>Pezizomycotina</taxon>
        <taxon>Dothideomycetes</taxon>
        <taxon>Pleosporomycetidae</taxon>
        <taxon>Pleosporales</taxon>
        <taxon>Pleosporineae</taxon>
        <taxon>Pleosporaceae</taxon>
        <taxon>Alternaria</taxon>
        <taxon>Alternaria sect. Alternaria</taxon>
    </lineage>
</organism>
<dbReference type="InterPro" id="IPR036047">
    <property type="entry name" value="F-box-like_dom_sf"/>
</dbReference>
<dbReference type="AlphaFoldDB" id="A0A8H7AY95"/>
<dbReference type="InterPro" id="IPR001810">
    <property type="entry name" value="F-box_dom"/>
</dbReference>
<dbReference type="EMBL" id="JAAABM010000014">
    <property type="protein sequence ID" value="KAF7672915.1"/>
    <property type="molecule type" value="Genomic_DNA"/>
</dbReference>
<evidence type="ECO:0000259" key="1">
    <source>
        <dbReference type="PROSITE" id="PS50181"/>
    </source>
</evidence>
<evidence type="ECO:0000313" key="2">
    <source>
        <dbReference type="EMBL" id="KAF7672915.1"/>
    </source>
</evidence>
<reference evidence="2" key="1">
    <citation type="submission" date="2020-01" db="EMBL/GenBank/DDBJ databases">
        <authorList>
            <person name="Feng Z.H.Z."/>
        </authorList>
    </citation>
    <scope>NUCLEOTIDE SEQUENCE</scope>
    <source>
        <strain evidence="2">CBS107.38</strain>
    </source>
</reference>